<dbReference type="Pfam" id="PF00378">
    <property type="entry name" value="ECH_1"/>
    <property type="match status" value="1"/>
</dbReference>
<reference evidence="1 2" key="1">
    <citation type="submission" date="2018-10" db="EMBL/GenBank/DDBJ databases">
        <title>Sphingobacterium sp. M05W1-28.</title>
        <authorList>
            <person name="Cai H."/>
        </authorList>
    </citation>
    <scope>NUCLEOTIDE SEQUENCE [LARGE SCALE GENOMIC DNA]</scope>
    <source>
        <strain evidence="1 2">M05W1-28</strain>
    </source>
</reference>
<comment type="caution">
    <text evidence="1">The sequence shown here is derived from an EMBL/GenBank/DDBJ whole genome shotgun (WGS) entry which is preliminary data.</text>
</comment>
<dbReference type="EMBL" id="RBWS01000012">
    <property type="protein sequence ID" value="RKO70450.1"/>
    <property type="molecule type" value="Genomic_DNA"/>
</dbReference>
<dbReference type="Proteomes" id="UP000282423">
    <property type="component" value="Unassembled WGS sequence"/>
</dbReference>
<dbReference type="Gene3D" id="3.90.226.10">
    <property type="entry name" value="2-enoyl-CoA Hydratase, Chain A, domain 1"/>
    <property type="match status" value="1"/>
</dbReference>
<evidence type="ECO:0000313" key="2">
    <source>
        <dbReference type="Proteomes" id="UP000282423"/>
    </source>
</evidence>
<name>A0A420VVN8_9SPHI</name>
<gene>
    <name evidence="1" type="ORF">D7322_16345</name>
</gene>
<dbReference type="PANTHER" id="PTHR11941:SF45">
    <property type="entry name" value="ENOYL-COA DELTA ISOMERASE 1, MITOCHONDRIAL"/>
    <property type="match status" value="1"/>
</dbReference>
<dbReference type="InterPro" id="IPR001753">
    <property type="entry name" value="Enoyl-CoA_hydra/iso"/>
</dbReference>
<dbReference type="GO" id="GO:0006635">
    <property type="term" value="P:fatty acid beta-oxidation"/>
    <property type="evidence" value="ECO:0007669"/>
    <property type="project" value="TreeGrafter"/>
</dbReference>
<dbReference type="OrthoDB" id="9807606at2"/>
<dbReference type="GO" id="GO:0016853">
    <property type="term" value="F:isomerase activity"/>
    <property type="evidence" value="ECO:0007669"/>
    <property type="project" value="UniProtKB-KW"/>
</dbReference>
<keyword evidence="2" id="KW-1185">Reference proteome</keyword>
<proteinExistence type="predicted"/>
<dbReference type="RefSeq" id="WP_121125350.1">
    <property type="nucleotide sequence ID" value="NZ_CP158959.1"/>
</dbReference>
<keyword evidence="1" id="KW-0413">Isomerase</keyword>
<dbReference type="PANTHER" id="PTHR11941">
    <property type="entry name" value="ENOYL-COA HYDRATASE-RELATED"/>
    <property type="match status" value="1"/>
</dbReference>
<protein>
    <submittedName>
        <fullName evidence="1">Enoyl-CoA hydratase/isomerase family protein</fullName>
    </submittedName>
</protein>
<dbReference type="AlphaFoldDB" id="A0A420VVN8"/>
<sequence>MEHIKTQVEDHILSIFLDRGKSNAIDTLLLKELIETLEINRENEAVHGAILIGKENFFSAGLDLITLFGYNEDQIREFWNLFLEATSLLASFPKPIAAAISGHSPAGGCVFALCCDYRIMAEGNFVIGLNEIPVGLIVPESIFQLYAFWIGRHNAYQNLLEGKLLTPDEAKSQGLVDDVVPANMLFNTAAKKIKQITQFNQKTWQTSKLNFRKEIILKLRENREETIQEILVQWWLPSTRSILKSIIDNLTSKNSTK</sequence>
<dbReference type="SUPFAM" id="SSF52096">
    <property type="entry name" value="ClpP/crotonase"/>
    <property type="match status" value="1"/>
</dbReference>
<dbReference type="CDD" id="cd06558">
    <property type="entry name" value="crotonase-like"/>
    <property type="match status" value="1"/>
</dbReference>
<dbReference type="InterPro" id="IPR029045">
    <property type="entry name" value="ClpP/crotonase-like_dom_sf"/>
</dbReference>
<evidence type="ECO:0000313" key="1">
    <source>
        <dbReference type="EMBL" id="RKO70450.1"/>
    </source>
</evidence>
<accession>A0A420VVN8</accession>
<organism evidence="1 2">
    <name type="scientific">Sphingobacterium puteale</name>
    <dbReference type="NCBI Taxonomy" id="2420510"/>
    <lineage>
        <taxon>Bacteria</taxon>
        <taxon>Pseudomonadati</taxon>
        <taxon>Bacteroidota</taxon>
        <taxon>Sphingobacteriia</taxon>
        <taxon>Sphingobacteriales</taxon>
        <taxon>Sphingobacteriaceae</taxon>
        <taxon>Sphingobacterium</taxon>
    </lineage>
</organism>